<protein>
    <recommendedName>
        <fullName evidence="2">Helix-turn-helix domain-containing protein</fullName>
    </recommendedName>
</protein>
<organism evidence="3 4">
    <name type="scientific">Acidomonas methanolica NBRC 104435</name>
    <dbReference type="NCBI Taxonomy" id="1231351"/>
    <lineage>
        <taxon>Bacteria</taxon>
        <taxon>Pseudomonadati</taxon>
        <taxon>Pseudomonadota</taxon>
        <taxon>Alphaproteobacteria</taxon>
        <taxon>Acetobacterales</taxon>
        <taxon>Acetobacteraceae</taxon>
        <taxon>Acidomonas</taxon>
    </lineage>
</organism>
<dbReference type="EMBL" id="BAND01000068">
    <property type="protein sequence ID" value="GAJ29584.1"/>
    <property type="molecule type" value="Genomic_DNA"/>
</dbReference>
<dbReference type="AlphaFoldDB" id="A0A023D665"/>
<accession>A0A023D665</accession>
<proteinExistence type="predicted"/>
<feature type="region of interest" description="Disordered" evidence="1">
    <location>
        <begin position="69"/>
        <end position="90"/>
    </location>
</feature>
<dbReference type="OrthoDB" id="7364180at2"/>
<dbReference type="Proteomes" id="UP000019760">
    <property type="component" value="Unassembled WGS sequence"/>
</dbReference>
<dbReference type="InterPro" id="IPR041657">
    <property type="entry name" value="HTH_17"/>
</dbReference>
<gene>
    <name evidence="3" type="ORF">Amme_068_017</name>
</gene>
<dbReference type="SUPFAM" id="SSF46955">
    <property type="entry name" value="Putative DNA-binding domain"/>
    <property type="match status" value="1"/>
</dbReference>
<evidence type="ECO:0000256" key="1">
    <source>
        <dbReference type="SAM" id="MobiDB-lite"/>
    </source>
</evidence>
<evidence type="ECO:0000313" key="3">
    <source>
        <dbReference type="EMBL" id="GAJ29584.1"/>
    </source>
</evidence>
<feature type="domain" description="Helix-turn-helix" evidence="2">
    <location>
        <begin position="11"/>
        <end position="65"/>
    </location>
</feature>
<keyword evidence="4" id="KW-1185">Reference proteome</keyword>
<reference evidence="4" key="1">
    <citation type="journal article" date="2014" name="FEMS Microbiol. Lett.">
        <title>Draft Genomic DNA Sequence of the Facultatively Methylotrophic Bacterium Acidomonas methanolica type strain MB58.</title>
        <authorList>
            <person name="Higashiura N."/>
            <person name="Hadano H."/>
            <person name="Hirakawa H."/>
            <person name="Matsutani M."/>
            <person name="Takabe S."/>
            <person name="Matsushita K."/>
            <person name="Azuma Y."/>
        </authorList>
    </citation>
    <scope>NUCLEOTIDE SEQUENCE [LARGE SCALE GENOMIC DNA]</scope>
    <source>
        <strain evidence="4">MB58</strain>
    </source>
</reference>
<evidence type="ECO:0000259" key="2">
    <source>
        <dbReference type="Pfam" id="PF12728"/>
    </source>
</evidence>
<dbReference type="Pfam" id="PF12728">
    <property type="entry name" value="HTH_17"/>
    <property type="match status" value="1"/>
</dbReference>
<name>A0A023D665_ACIMT</name>
<comment type="caution">
    <text evidence="3">The sequence shown here is derived from an EMBL/GenBank/DDBJ whole genome shotgun (WGS) entry which is preliminary data.</text>
</comment>
<evidence type="ECO:0000313" key="4">
    <source>
        <dbReference type="Proteomes" id="UP000019760"/>
    </source>
</evidence>
<dbReference type="InterPro" id="IPR009061">
    <property type="entry name" value="DNA-bd_dom_put_sf"/>
</dbReference>
<reference evidence="3 4" key="2">
    <citation type="journal article" date="2014" name="FEMS Microbiol. Lett.">
        <title>Draft genomic DNA sequence of the facultatively methylotrophic bacterium Acidomonas methanolica type strain MB58.</title>
        <authorList>
            <person name="Higashiura N."/>
            <person name="Hadano H."/>
            <person name="Hirakawa H."/>
            <person name="Matsutani M."/>
            <person name="Takabe S."/>
            <person name="Matsushita K."/>
            <person name="Azuma Y."/>
        </authorList>
    </citation>
    <scope>NUCLEOTIDE SEQUENCE [LARGE SCALE GENOMIC DNA]</scope>
    <source>
        <strain evidence="3 4">MB58</strain>
    </source>
</reference>
<sequence length="90" mass="9898">MTLNASDSCQLLTQEQAADILQISPSTLQHLRVSGRKGRAGPPWIKMGKSVRYRRSDLDAWIEKQVVRPSASTPKIGRPRKTERASAAAA</sequence>
<dbReference type="RefSeq" id="WP_081797657.1">
    <property type="nucleotide sequence ID" value="NZ_BAND01000068.1"/>
</dbReference>